<evidence type="ECO:0000313" key="4">
    <source>
        <dbReference type="Proteomes" id="UP000184510"/>
    </source>
</evidence>
<organism evidence="3 4">
    <name type="scientific">Rubritalea squalenifaciens DSM 18772</name>
    <dbReference type="NCBI Taxonomy" id="1123071"/>
    <lineage>
        <taxon>Bacteria</taxon>
        <taxon>Pseudomonadati</taxon>
        <taxon>Verrucomicrobiota</taxon>
        <taxon>Verrucomicrobiia</taxon>
        <taxon>Verrucomicrobiales</taxon>
        <taxon>Rubritaleaceae</taxon>
        <taxon>Rubritalea</taxon>
    </lineage>
</organism>
<dbReference type="RefSeq" id="WP_143184985.1">
    <property type="nucleotide sequence ID" value="NZ_FQYR01000006.1"/>
</dbReference>
<name>A0A1M6QLC4_9BACT</name>
<protein>
    <submittedName>
        <fullName evidence="3">PEP-CTERM protein-sorting domain-containing protein</fullName>
    </submittedName>
</protein>
<dbReference type="AlphaFoldDB" id="A0A1M6QLC4"/>
<dbReference type="Proteomes" id="UP000184510">
    <property type="component" value="Unassembled WGS sequence"/>
</dbReference>
<proteinExistence type="predicted"/>
<gene>
    <name evidence="3" type="ORF">SAMN02745181_3429</name>
</gene>
<feature type="chain" id="PRO_5012409756" evidence="1">
    <location>
        <begin position="20"/>
        <end position="268"/>
    </location>
</feature>
<dbReference type="InterPro" id="IPR013424">
    <property type="entry name" value="Ice-binding_C"/>
</dbReference>
<dbReference type="NCBIfam" id="TIGR02595">
    <property type="entry name" value="PEP_CTERM"/>
    <property type="match status" value="1"/>
</dbReference>
<feature type="signal peptide" evidence="1">
    <location>
        <begin position="1"/>
        <end position="19"/>
    </location>
</feature>
<keyword evidence="4" id="KW-1185">Reference proteome</keyword>
<sequence length="268" mass="27410">MKPSHLILSSLLCLSSVHAASISINFRIGSNDNNSVDSDESATSLVNVSGANWNNITVRNTGSAGTFEVDIDGTALVNDSGANAATLNTTIGIGGGYSQFGDVTSGANRGLFGEAGLMQSFMNYGGSVAGETITINGLGSDFTTSGYSVYLYFDIGGSSRVYGHTVDDGSVSQTFWTNDTSGTDSDANDDGVMEWVQATGTTSGDATTDANYAVYTGLSGDSFTISGVSTGGRAILSGVQIVAIPEPSSTALIGLAGLGLLLRRRRAE</sequence>
<dbReference type="Pfam" id="PF07589">
    <property type="entry name" value="PEP-CTERM"/>
    <property type="match status" value="1"/>
</dbReference>
<dbReference type="EMBL" id="FQYR01000006">
    <property type="protein sequence ID" value="SHK20817.1"/>
    <property type="molecule type" value="Genomic_DNA"/>
</dbReference>
<evidence type="ECO:0000259" key="2">
    <source>
        <dbReference type="Pfam" id="PF07589"/>
    </source>
</evidence>
<feature type="domain" description="Ice-binding protein C-terminal" evidence="2">
    <location>
        <begin position="243"/>
        <end position="265"/>
    </location>
</feature>
<evidence type="ECO:0000256" key="1">
    <source>
        <dbReference type="SAM" id="SignalP"/>
    </source>
</evidence>
<dbReference type="InParanoid" id="A0A1M6QLC4"/>
<evidence type="ECO:0000313" key="3">
    <source>
        <dbReference type="EMBL" id="SHK20817.1"/>
    </source>
</evidence>
<dbReference type="STRING" id="1123071.SAMN02745181_3429"/>
<keyword evidence="1" id="KW-0732">Signal</keyword>
<reference evidence="3 4" key="1">
    <citation type="submission" date="2016-11" db="EMBL/GenBank/DDBJ databases">
        <authorList>
            <person name="Jaros S."/>
            <person name="Januszkiewicz K."/>
            <person name="Wedrychowicz H."/>
        </authorList>
    </citation>
    <scope>NUCLEOTIDE SEQUENCE [LARGE SCALE GENOMIC DNA]</scope>
    <source>
        <strain evidence="3 4">DSM 18772</strain>
    </source>
</reference>
<accession>A0A1M6QLC4</accession>